<dbReference type="InterPro" id="IPR043502">
    <property type="entry name" value="DNA/RNA_pol_sf"/>
</dbReference>
<sequence>MRSWIASPRLLVCACLGCLSYIAYVRDTSADTPPLNSVLVVREFADLLPTNLNGLRLDRDIDFGINIEPECEFQFDFVVLFGHVASKDGIMVQPIMIVVVRGWDKPTSPSEHGRVISNASRQLELYAKNYPTHDLELATLVFMFKIWRYYSYGVHMGEQPMASNSHSLANQIVRLDICESDRVVTCIEARSSFMEKFWAQRFEDPRLTMIQDKVLRGEVLLWVPPMKVVIWFRRRGKLSPMLIDSFDILKRIRESVQLHESLSFEKELVIIHDRHVR</sequence>
<dbReference type="SUPFAM" id="SSF56672">
    <property type="entry name" value="DNA/RNA polymerases"/>
    <property type="match status" value="1"/>
</dbReference>
<evidence type="ECO:0000256" key="3">
    <source>
        <dbReference type="ARBA" id="ARBA00022722"/>
    </source>
</evidence>
<evidence type="ECO:0000313" key="9">
    <source>
        <dbReference type="EMBL" id="WMV25285.1"/>
    </source>
</evidence>
<dbReference type="GO" id="GO:0004519">
    <property type="term" value="F:endonuclease activity"/>
    <property type="evidence" value="ECO:0007669"/>
    <property type="project" value="UniProtKB-KW"/>
</dbReference>
<evidence type="ECO:0000256" key="2">
    <source>
        <dbReference type="ARBA" id="ARBA00022695"/>
    </source>
</evidence>
<dbReference type="EMBL" id="CP133615">
    <property type="protein sequence ID" value="WMV25285.1"/>
    <property type="molecule type" value="Genomic_DNA"/>
</dbReference>
<keyword evidence="10" id="KW-1185">Reference proteome</keyword>
<feature type="signal peptide" evidence="7">
    <location>
        <begin position="1"/>
        <end position="30"/>
    </location>
</feature>
<dbReference type="Proteomes" id="UP001234989">
    <property type="component" value="Chromosome 4"/>
</dbReference>
<gene>
    <name evidence="9" type="ORF">MTR67_018670</name>
</gene>
<evidence type="ECO:0000313" key="10">
    <source>
        <dbReference type="Proteomes" id="UP001234989"/>
    </source>
</evidence>
<dbReference type="GO" id="GO:0016787">
    <property type="term" value="F:hydrolase activity"/>
    <property type="evidence" value="ECO:0007669"/>
    <property type="project" value="UniProtKB-KW"/>
</dbReference>
<keyword evidence="1" id="KW-0808">Transferase</keyword>
<keyword evidence="4" id="KW-0255">Endonuclease</keyword>
<feature type="domain" description="Reverse transcriptase RNase H-like" evidence="8">
    <location>
        <begin position="112"/>
        <end position="155"/>
    </location>
</feature>
<evidence type="ECO:0000256" key="5">
    <source>
        <dbReference type="ARBA" id="ARBA00022801"/>
    </source>
</evidence>
<feature type="chain" id="PRO_5042197272" description="Reverse transcriptase RNase H-like domain-containing protein" evidence="7">
    <location>
        <begin position="31"/>
        <end position="277"/>
    </location>
</feature>
<keyword evidence="6" id="KW-0695">RNA-directed DNA polymerase</keyword>
<evidence type="ECO:0000259" key="8">
    <source>
        <dbReference type="Pfam" id="PF17917"/>
    </source>
</evidence>
<dbReference type="InterPro" id="IPR041373">
    <property type="entry name" value="RT_RNaseH"/>
</dbReference>
<keyword evidence="5" id="KW-0378">Hydrolase</keyword>
<evidence type="ECO:0000256" key="7">
    <source>
        <dbReference type="SAM" id="SignalP"/>
    </source>
</evidence>
<reference evidence="9" key="1">
    <citation type="submission" date="2023-08" db="EMBL/GenBank/DDBJ databases">
        <title>A de novo genome assembly of Solanum verrucosum Schlechtendal, a Mexican diploid species geographically isolated from the other diploid A-genome species in potato relatives.</title>
        <authorList>
            <person name="Hosaka K."/>
        </authorList>
    </citation>
    <scope>NUCLEOTIDE SEQUENCE</scope>
    <source>
        <tissue evidence="9">Young leaves</tissue>
    </source>
</reference>
<evidence type="ECO:0000256" key="6">
    <source>
        <dbReference type="ARBA" id="ARBA00022918"/>
    </source>
</evidence>
<evidence type="ECO:0000256" key="1">
    <source>
        <dbReference type="ARBA" id="ARBA00022679"/>
    </source>
</evidence>
<dbReference type="GO" id="GO:0003964">
    <property type="term" value="F:RNA-directed DNA polymerase activity"/>
    <property type="evidence" value="ECO:0007669"/>
    <property type="project" value="UniProtKB-KW"/>
</dbReference>
<accession>A0AAF0TT84</accession>
<keyword evidence="3" id="KW-0540">Nuclease</keyword>
<organism evidence="9 10">
    <name type="scientific">Solanum verrucosum</name>
    <dbReference type="NCBI Taxonomy" id="315347"/>
    <lineage>
        <taxon>Eukaryota</taxon>
        <taxon>Viridiplantae</taxon>
        <taxon>Streptophyta</taxon>
        <taxon>Embryophyta</taxon>
        <taxon>Tracheophyta</taxon>
        <taxon>Spermatophyta</taxon>
        <taxon>Magnoliopsida</taxon>
        <taxon>eudicotyledons</taxon>
        <taxon>Gunneridae</taxon>
        <taxon>Pentapetalae</taxon>
        <taxon>asterids</taxon>
        <taxon>lamiids</taxon>
        <taxon>Solanales</taxon>
        <taxon>Solanaceae</taxon>
        <taxon>Solanoideae</taxon>
        <taxon>Solaneae</taxon>
        <taxon>Solanum</taxon>
    </lineage>
</organism>
<dbReference type="Pfam" id="PF17917">
    <property type="entry name" value="RT_RNaseH"/>
    <property type="match status" value="1"/>
</dbReference>
<keyword evidence="2" id="KW-0548">Nucleotidyltransferase</keyword>
<keyword evidence="7" id="KW-0732">Signal</keyword>
<protein>
    <recommendedName>
        <fullName evidence="8">Reverse transcriptase RNase H-like domain-containing protein</fullName>
    </recommendedName>
</protein>
<evidence type="ECO:0000256" key="4">
    <source>
        <dbReference type="ARBA" id="ARBA00022759"/>
    </source>
</evidence>
<dbReference type="AlphaFoldDB" id="A0AAF0TT84"/>
<proteinExistence type="predicted"/>
<name>A0AAF0TT84_SOLVR</name>